<keyword evidence="3" id="KW-1185">Reference proteome</keyword>
<name>A0ABP9V6Y3_9DEIO</name>
<keyword evidence="1" id="KW-0732">Signal</keyword>
<evidence type="ECO:0000256" key="1">
    <source>
        <dbReference type="SAM" id="SignalP"/>
    </source>
</evidence>
<proteinExistence type="predicted"/>
<protein>
    <submittedName>
        <fullName evidence="2">Uncharacterized protein</fullName>
    </submittedName>
</protein>
<reference evidence="2 3" key="1">
    <citation type="submission" date="2024-02" db="EMBL/GenBank/DDBJ databases">
        <title>Deinococcus xinjiangensis NBRC 107630.</title>
        <authorList>
            <person name="Ichikawa N."/>
            <person name="Katano-Makiyama Y."/>
            <person name="Hidaka K."/>
        </authorList>
    </citation>
    <scope>NUCLEOTIDE SEQUENCE [LARGE SCALE GENOMIC DNA]</scope>
    <source>
        <strain evidence="2 3">NBRC 107630</strain>
    </source>
</reference>
<comment type="caution">
    <text evidence="2">The sequence shown here is derived from an EMBL/GenBank/DDBJ whole genome shotgun (WGS) entry which is preliminary data.</text>
</comment>
<accession>A0ABP9V6Y3</accession>
<evidence type="ECO:0000313" key="2">
    <source>
        <dbReference type="EMBL" id="GAA5501045.1"/>
    </source>
</evidence>
<gene>
    <name evidence="2" type="ORF">Dxin01_00776</name>
</gene>
<evidence type="ECO:0000313" key="3">
    <source>
        <dbReference type="Proteomes" id="UP001458946"/>
    </source>
</evidence>
<dbReference type="Proteomes" id="UP001458946">
    <property type="component" value="Unassembled WGS sequence"/>
</dbReference>
<dbReference type="EMBL" id="BAABRN010000006">
    <property type="protein sequence ID" value="GAA5501045.1"/>
    <property type="molecule type" value="Genomic_DNA"/>
</dbReference>
<organism evidence="2 3">
    <name type="scientific">Deinococcus xinjiangensis</name>
    <dbReference type="NCBI Taxonomy" id="457454"/>
    <lineage>
        <taxon>Bacteria</taxon>
        <taxon>Thermotogati</taxon>
        <taxon>Deinococcota</taxon>
        <taxon>Deinococci</taxon>
        <taxon>Deinococcales</taxon>
        <taxon>Deinococcaceae</taxon>
        <taxon>Deinococcus</taxon>
    </lineage>
</organism>
<dbReference type="RefSeq" id="WP_353541019.1">
    <property type="nucleotide sequence ID" value="NZ_BAABRN010000006.1"/>
</dbReference>
<feature type="signal peptide" evidence="1">
    <location>
        <begin position="1"/>
        <end position="19"/>
    </location>
</feature>
<sequence length="180" mass="19323">MKIKWFLLAALTHASAAVAQDQNISITEAAKLIGQAQGTLLIYAPTMQSPEITSGYRKAIGKMVTVTIITSPQAVANPTAAERVMPVAFAGYESKNTTVYAPTIKNLNDSVPFVVVDRKFALAGINLVQVPLPGDAAQIKLIRTPATVNSLASWVIANAKANTPVDLLKWFGRHIQRQAK</sequence>
<feature type="chain" id="PRO_5045511337" evidence="1">
    <location>
        <begin position="20"/>
        <end position="180"/>
    </location>
</feature>